<keyword evidence="2 5" id="KW-0378">Hydrolase</keyword>
<dbReference type="Pfam" id="PF00233">
    <property type="entry name" value="PDEase_I"/>
    <property type="match status" value="1"/>
</dbReference>
<dbReference type="PROSITE" id="PS51845">
    <property type="entry name" value="PDEASE_I_2"/>
    <property type="match status" value="1"/>
</dbReference>
<dbReference type="InterPro" id="IPR023088">
    <property type="entry name" value="PDEase"/>
</dbReference>
<dbReference type="InterPro" id="IPR003607">
    <property type="entry name" value="HD/PDEase_dom"/>
</dbReference>
<feature type="compositionally biased region" description="Basic and acidic residues" evidence="6">
    <location>
        <begin position="669"/>
        <end position="690"/>
    </location>
</feature>
<feature type="region of interest" description="Disordered" evidence="6">
    <location>
        <begin position="57"/>
        <end position="83"/>
    </location>
</feature>
<dbReference type="SUPFAM" id="SSF109604">
    <property type="entry name" value="HD-domain/PDEase-like"/>
    <property type="match status" value="1"/>
</dbReference>
<dbReference type="PRINTS" id="PR00387">
    <property type="entry name" value="PDIESTERASE1"/>
</dbReference>
<dbReference type="SMART" id="SM00471">
    <property type="entry name" value="HDc"/>
    <property type="match status" value="1"/>
</dbReference>
<dbReference type="Gene3D" id="1.10.1300.10">
    <property type="entry name" value="3'5'-cyclic nucleotide phosphodiesterase, catalytic domain"/>
    <property type="match status" value="1"/>
</dbReference>
<dbReference type="InterPro" id="IPR002073">
    <property type="entry name" value="PDEase_catalytic_dom"/>
</dbReference>
<evidence type="ECO:0000256" key="6">
    <source>
        <dbReference type="SAM" id="MobiDB-lite"/>
    </source>
</evidence>
<comment type="cofactor">
    <cofactor evidence="5">
        <name>a divalent metal cation</name>
        <dbReference type="ChEBI" id="CHEBI:60240"/>
    </cofactor>
    <text evidence="5">Binds 2 divalent metal cations per subunit. Site 1 may preferentially bind zinc ions, while site 2 has a preference for magnesium and/or manganese ions.</text>
</comment>
<organism evidence="8">
    <name type="scientific">Spongospora subterranea</name>
    <dbReference type="NCBI Taxonomy" id="70186"/>
    <lineage>
        <taxon>Eukaryota</taxon>
        <taxon>Sar</taxon>
        <taxon>Rhizaria</taxon>
        <taxon>Endomyxa</taxon>
        <taxon>Phytomyxea</taxon>
        <taxon>Plasmodiophorida</taxon>
        <taxon>Plasmodiophoridae</taxon>
        <taxon>Spongospora</taxon>
    </lineage>
</organism>
<dbReference type="GO" id="GO:0007165">
    <property type="term" value="P:signal transduction"/>
    <property type="evidence" value="ECO:0007669"/>
    <property type="project" value="InterPro"/>
</dbReference>
<evidence type="ECO:0000256" key="3">
    <source>
        <dbReference type="PIRSR" id="PIRSR623088-1"/>
    </source>
</evidence>
<feature type="binding site" evidence="4">
    <location>
        <position position="364"/>
    </location>
    <ligand>
        <name>Zn(2+)</name>
        <dbReference type="ChEBI" id="CHEBI:29105"/>
        <label>1</label>
    </ligand>
</feature>
<reference evidence="8" key="1">
    <citation type="submission" date="2015-04" db="EMBL/GenBank/DDBJ databases">
        <title>The genome sequence of the plant pathogenic Rhizarian Plasmodiophora brassicae reveals insights in its biotrophic life cycle and the origin of chitin synthesis.</title>
        <authorList>
            <person name="Schwelm A."/>
            <person name="Fogelqvist J."/>
            <person name="Knaust A."/>
            <person name="Julke S."/>
            <person name="Lilja T."/>
            <person name="Dhandapani V."/>
            <person name="Bonilla-Rosso G."/>
            <person name="Karlsson M."/>
            <person name="Shevchenko A."/>
            <person name="Choi S.R."/>
            <person name="Kim H.G."/>
            <person name="Park J.Y."/>
            <person name="Lim Y.P."/>
            <person name="Ludwig-Muller J."/>
            <person name="Dixelius C."/>
        </authorList>
    </citation>
    <scope>NUCLEOTIDE SEQUENCE</scope>
    <source>
        <tissue evidence="8">Potato root galls</tissue>
    </source>
</reference>
<dbReference type="GO" id="GO:0046872">
    <property type="term" value="F:metal ion binding"/>
    <property type="evidence" value="ECO:0007669"/>
    <property type="project" value="UniProtKB-KW"/>
</dbReference>
<dbReference type="EC" id="3.1.4.-" evidence="5"/>
<feature type="domain" description="PDEase" evidence="7">
    <location>
        <begin position="250"/>
        <end position="589"/>
    </location>
</feature>
<name>A0A0H5QQE1_9EUKA</name>
<evidence type="ECO:0000256" key="2">
    <source>
        <dbReference type="ARBA" id="ARBA00022801"/>
    </source>
</evidence>
<sequence>MGANLSRFAIPRRHDKFQPSSLQNHYSNNVAVQPIETVSFEKIDVDDAFKDVDFSVKESANETRKQSSKGPNLGSEANSQRRPSLRETLLKAVSVVPSTFGGDAVDHQEIKILRERLEQAEWQLMDIRTLTSTETYQLIAQVMKDIDEFEEMQFAVASDRSKIDEKSEHSNQGDFSAIAQRVLMHIMRFRQQGHTIYNDVNDEIIADSGLDLQTKKWLTNEFTRASIIRPPRGSFTMGDLRADALAAGVESTSIPRPIAYTISEKLINSESLDVLEYDQQQLVQISLQIFDIAGVLSPYNINPTLMLGLLESIAQKYCSCNPFHNFSHGVDVLHSCHIILLRTDLDATMSAWQKLGLLLAAIGHDIDHPGTNNAFQVNTGTPLAMLYNDQSVLENHHAATLYKIISDPSNQVFDDMKPYIKSDMRSVILSCIMATDMKFHFDLVAKGDMNFEKIKMYKRHATGPRSSSASLQSNIEEAQKREVKVTLNLILHCADINNTYKQWPLAKRWSDLVTEEFFAQGDQERSMRLPISPFMDRRRDSQAQMSLNFIDFIAGPLIACIADAFDSLEFMLRNLVSVREHWSEIRKSELEQMENKNDCEKQLELLKSRDAEFIRNFVSRVMVQRSSVTRTMAMLSVQNECVQLARRNSSVLAHELEKNPLFATTVGEKSSKSKSEHEYRRSSSAEDLVKKPMKTWGSPNC</sequence>
<evidence type="ECO:0000259" key="7">
    <source>
        <dbReference type="PROSITE" id="PS51845"/>
    </source>
</evidence>
<feature type="region of interest" description="Disordered" evidence="6">
    <location>
        <begin position="665"/>
        <end position="701"/>
    </location>
</feature>
<dbReference type="EMBL" id="HACM01003838">
    <property type="protein sequence ID" value="CRZ04280.1"/>
    <property type="molecule type" value="Transcribed_RNA"/>
</dbReference>
<dbReference type="AlphaFoldDB" id="A0A0H5QQE1"/>
<dbReference type="PROSITE" id="PS00126">
    <property type="entry name" value="PDEASE_I_1"/>
    <property type="match status" value="1"/>
</dbReference>
<feature type="binding site" evidence="4">
    <location>
        <position position="328"/>
    </location>
    <ligand>
        <name>Zn(2+)</name>
        <dbReference type="ChEBI" id="CHEBI:29105"/>
        <label>1</label>
    </ligand>
</feature>
<comment type="similarity">
    <text evidence="5">Belongs to the cyclic nucleotide phosphodiesterase family.</text>
</comment>
<protein>
    <recommendedName>
        <fullName evidence="5">Phosphodiesterase</fullName>
        <ecNumber evidence="5">3.1.4.-</ecNumber>
    </recommendedName>
</protein>
<feature type="binding site" evidence="4">
    <location>
        <position position="365"/>
    </location>
    <ligand>
        <name>Zn(2+)</name>
        <dbReference type="ChEBI" id="CHEBI:29105"/>
        <label>2</label>
    </ligand>
</feature>
<evidence type="ECO:0000313" key="8">
    <source>
        <dbReference type="EMBL" id="CRZ04280.1"/>
    </source>
</evidence>
<proteinExistence type="inferred from homology"/>
<dbReference type="InterPro" id="IPR023174">
    <property type="entry name" value="PDEase_CS"/>
</dbReference>
<evidence type="ECO:0000256" key="1">
    <source>
        <dbReference type="ARBA" id="ARBA00022723"/>
    </source>
</evidence>
<feature type="active site" description="Proton donor" evidence="3">
    <location>
        <position position="324"/>
    </location>
</feature>
<dbReference type="CDD" id="cd00077">
    <property type="entry name" value="HDc"/>
    <property type="match status" value="1"/>
</dbReference>
<accession>A0A0H5QQE1</accession>
<keyword evidence="1 4" id="KW-0479">Metal-binding</keyword>
<evidence type="ECO:0000256" key="4">
    <source>
        <dbReference type="PIRSR" id="PIRSR623088-3"/>
    </source>
</evidence>
<feature type="binding site" evidence="4">
    <location>
        <position position="495"/>
    </location>
    <ligand>
        <name>Zn(2+)</name>
        <dbReference type="ChEBI" id="CHEBI:29105"/>
        <label>1</label>
    </ligand>
</feature>
<dbReference type="GO" id="GO:0004114">
    <property type="term" value="F:3',5'-cyclic-nucleotide phosphodiesterase activity"/>
    <property type="evidence" value="ECO:0007669"/>
    <property type="project" value="InterPro"/>
</dbReference>
<evidence type="ECO:0000256" key="5">
    <source>
        <dbReference type="RuleBase" id="RU363067"/>
    </source>
</evidence>
<dbReference type="PANTHER" id="PTHR11347">
    <property type="entry name" value="CYCLIC NUCLEOTIDE PHOSPHODIESTERASE"/>
    <property type="match status" value="1"/>
</dbReference>
<feature type="binding site" evidence="4">
    <location>
        <position position="365"/>
    </location>
    <ligand>
        <name>Zn(2+)</name>
        <dbReference type="ChEBI" id="CHEBI:29105"/>
        <label>1</label>
    </ligand>
</feature>
<dbReference type="InterPro" id="IPR036971">
    <property type="entry name" value="PDEase_catalytic_dom_sf"/>
</dbReference>